<organism evidence="1">
    <name type="scientific">Trichodesmium erythraeum (strain IMS101)</name>
    <dbReference type="NCBI Taxonomy" id="203124"/>
    <lineage>
        <taxon>Bacteria</taxon>
        <taxon>Bacillati</taxon>
        <taxon>Cyanobacteriota</taxon>
        <taxon>Cyanophyceae</taxon>
        <taxon>Oscillatoriophycideae</taxon>
        <taxon>Oscillatoriales</taxon>
        <taxon>Microcoleaceae</taxon>
        <taxon>Trichodesmium</taxon>
    </lineage>
</organism>
<dbReference type="HOGENOM" id="CLU_018862_0_0_3"/>
<dbReference type="KEGG" id="ter:Tery_2219"/>
<evidence type="ECO:0000313" key="1">
    <source>
        <dbReference type="EMBL" id="ABG51448.1"/>
    </source>
</evidence>
<dbReference type="EMBL" id="CP000393">
    <property type="protein sequence ID" value="ABG51448.1"/>
    <property type="molecule type" value="Genomic_DNA"/>
</dbReference>
<dbReference type="PANTHER" id="PTHR19959:SF119">
    <property type="entry name" value="FUNGAL LIPASE-LIKE DOMAIN-CONTAINING PROTEIN"/>
    <property type="match status" value="1"/>
</dbReference>
<sequence>MIDIHAPTISRLNRQIYQRLKQALSLNLRRQIFIAVCDHQQLKISLVEKLEADLTNTIDDREEQSKNKINNNQNILFVTLNLNLSNPNPVTQINQWFALNPEFKKIEEYQILGFQIIGVENLTKQPSAVQWSFISNLKKIEKNLSKLESSILLWVTKPWLNTIKQSAPEFWNWHTGIFEFEGEPTPVTPRQKKSLFSNKVKPQSFLPSITSQPSINIARPLMALEQKSYESKNSQGYFLSPAIEKLSELTINLSPHKKNLPQPELELVELASLVWAEISRKSQEVKTSLKKQQFQILKEIQELKTNQYPSPELVIAYQTLGDFYRDLILAGEVSEQSLIIAIRAYEMVIELTSEDTENVSQFSRYQIPIQDIFNDLGTLYWMLSRQIKSSKSDLLVYLERSIVLYQVAMGEINSFQKYTYARLQKNLGLAYADLATYQQPQQNWERALRAYQEAIFYLDKVAAPRDYASTLNNLGAAYWNLAQYTQDIEHLQGAISTYEEAIDYFTPEIEPINYAMIQNNLGIAYWNLAQFQTEVSENLILKAIDAYLLALKYRTREAFPLAYAATQNNLGTAYWHLANQFEENQIRAQIFHEAIAAYSQAVSIAQHFSPSQLTFDLLATHHNIGLAYYQIATISNTTLDKKSQISNLEAALDHHLLGYGDQPQTNVNKMQEEQVSVNYILRIIRTFYNKYGIQGQNLALSKIPSNLLPKILVMLSSHSP</sequence>
<dbReference type="SUPFAM" id="SSF48452">
    <property type="entry name" value="TPR-like"/>
    <property type="match status" value="1"/>
</dbReference>
<dbReference type="eggNOG" id="COG0457">
    <property type="taxonomic scope" value="Bacteria"/>
</dbReference>
<gene>
    <name evidence="1" type="ordered locus">Tery_2219</name>
</gene>
<dbReference type="OrthoDB" id="524121at2"/>
<reference evidence="1" key="1">
    <citation type="submission" date="2006-06" db="EMBL/GenBank/DDBJ databases">
        <title>Complete sequence of Trichodesmium erythraeum IMS101.</title>
        <authorList>
            <consortium name="US DOE Joint Genome Institute"/>
            <person name="Copeland A."/>
            <person name="Lucas S."/>
            <person name="Lapidus A."/>
            <person name="Barry K."/>
            <person name="Detter J.C."/>
            <person name="Glavina del Rio T."/>
            <person name="Hammon N."/>
            <person name="Israni S."/>
            <person name="Dalin E."/>
            <person name="Tice H."/>
            <person name="Pitluck S."/>
            <person name="Kiss H."/>
            <person name="Munk A.C."/>
            <person name="Brettin T."/>
            <person name="Bruce D."/>
            <person name="Han C."/>
            <person name="Tapia R."/>
            <person name="Gilna P."/>
            <person name="Schmutz J."/>
            <person name="Larimer F."/>
            <person name="Land M."/>
            <person name="Hauser L."/>
            <person name="Kyrpides N."/>
            <person name="Kim E."/>
            <person name="Richardson P."/>
        </authorList>
    </citation>
    <scope>NUCLEOTIDE SEQUENCE [LARGE SCALE GENOMIC DNA]</scope>
    <source>
        <strain evidence="1">IMS101</strain>
    </source>
</reference>
<accession>Q112X6</accession>
<dbReference type="Gene3D" id="1.25.40.10">
    <property type="entry name" value="Tetratricopeptide repeat domain"/>
    <property type="match status" value="2"/>
</dbReference>
<dbReference type="PANTHER" id="PTHR19959">
    <property type="entry name" value="KINESIN LIGHT CHAIN"/>
    <property type="match status" value="1"/>
</dbReference>
<name>Q112X6_TRIEI</name>
<dbReference type="RefSeq" id="WP_011611817.1">
    <property type="nucleotide sequence ID" value="NC_008312.1"/>
</dbReference>
<dbReference type="InterPro" id="IPR011990">
    <property type="entry name" value="TPR-like_helical_dom_sf"/>
</dbReference>
<protein>
    <submittedName>
        <fullName evidence="1">Uncharacterized protein</fullName>
    </submittedName>
</protein>
<dbReference type="AlphaFoldDB" id="Q112X6"/>
<proteinExistence type="predicted"/>
<dbReference type="STRING" id="203124.Tery_2219"/>